<dbReference type="OrthoDB" id="5084141at2759"/>
<organism evidence="2 3">
    <name type="scientific">Trichoderma gamsii</name>
    <dbReference type="NCBI Taxonomy" id="398673"/>
    <lineage>
        <taxon>Eukaryota</taxon>
        <taxon>Fungi</taxon>
        <taxon>Dikarya</taxon>
        <taxon>Ascomycota</taxon>
        <taxon>Pezizomycotina</taxon>
        <taxon>Sordariomycetes</taxon>
        <taxon>Hypocreomycetidae</taxon>
        <taxon>Hypocreales</taxon>
        <taxon>Hypocreaceae</taxon>
        <taxon>Trichoderma</taxon>
    </lineage>
</organism>
<dbReference type="Proteomes" id="UP000236546">
    <property type="component" value="Unassembled WGS sequence"/>
</dbReference>
<sequence length="135" mass="15357">MKVRFVGPKKRSQSTEHQRRLQAERTRRHRERQKKQRNNASNTDYQLGSLITAQPPTEDDQAGQEHSPAPDFGQLATDDISVGDGFISTGQEDGDPEIKSIEPEPYYNEETVGLDLRKSNKLKQSFQAAKTRMKT</sequence>
<dbReference type="AlphaFoldDB" id="A0A2K0TG11"/>
<feature type="compositionally biased region" description="Polar residues" evidence="1">
    <location>
        <begin position="38"/>
        <end position="55"/>
    </location>
</feature>
<feature type="compositionally biased region" description="Basic residues" evidence="1">
    <location>
        <begin position="26"/>
        <end position="37"/>
    </location>
</feature>
<comment type="caution">
    <text evidence="2">The sequence shown here is derived from an EMBL/GenBank/DDBJ whole genome shotgun (WGS) entry which is preliminary data.</text>
</comment>
<name>A0A2K0TG11_9HYPO</name>
<feature type="region of interest" description="Disordered" evidence="1">
    <location>
        <begin position="1"/>
        <end position="105"/>
    </location>
</feature>
<evidence type="ECO:0000313" key="2">
    <source>
        <dbReference type="EMBL" id="PNP44460.1"/>
    </source>
</evidence>
<accession>A0A2K0TG11</accession>
<proteinExistence type="predicted"/>
<evidence type="ECO:0000313" key="3">
    <source>
        <dbReference type="Proteomes" id="UP000236546"/>
    </source>
</evidence>
<evidence type="ECO:0000256" key="1">
    <source>
        <dbReference type="SAM" id="MobiDB-lite"/>
    </source>
</evidence>
<protein>
    <submittedName>
        <fullName evidence="2">Uncharacterized protein</fullName>
    </submittedName>
</protein>
<reference evidence="2 3" key="1">
    <citation type="submission" date="2017-02" db="EMBL/GenBank/DDBJ databases">
        <title>Genomes of Trichoderma spp. with biocontrol activity.</title>
        <authorList>
            <person name="Gardiner D."/>
            <person name="Kazan K."/>
            <person name="Vos C."/>
            <person name="Harvey P."/>
        </authorList>
    </citation>
    <scope>NUCLEOTIDE SEQUENCE [LARGE SCALE GENOMIC DNA]</scope>
    <source>
        <strain evidence="2 3">A5MH</strain>
    </source>
</reference>
<dbReference type="EMBL" id="MTYH01000031">
    <property type="protein sequence ID" value="PNP44460.1"/>
    <property type="molecule type" value="Genomic_DNA"/>
</dbReference>
<feature type="compositionally biased region" description="Basic and acidic residues" evidence="1">
    <location>
        <begin position="13"/>
        <end position="25"/>
    </location>
</feature>
<gene>
    <name evidence="2" type="ORF">TGAMA5MH_03806</name>
</gene>
<feature type="compositionally biased region" description="Basic residues" evidence="1">
    <location>
        <begin position="1"/>
        <end position="12"/>
    </location>
</feature>